<feature type="transmembrane region" description="Helical" evidence="3">
    <location>
        <begin position="20"/>
        <end position="42"/>
    </location>
</feature>
<dbReference type="Pfam" id="PF00691">
    <property type="entry name" value="OmpA"/>
    <property type="match status" value="1"/>
</dbReference>
<gene>
    <name evidence="5" type="ORF">BZG09_03710</name>
</gene>
<name>A0AB36KBP2_9GAMM</name>
<feature type="domain" description="OmpA-like" evidence="4">
    <location>
        <begin position="88"/>
        <end position="231"/>
    </location>
</feature>
<dbReference type="AlphaFoldDB" id="A0AB36KBP2"/>
<evidence type="ECO:0000256" key="3">
    <source>
        <dbReference type="SAM" id="Phobius"/>
    </source>
</evidence>
<dbReference type="Proteomes" id="UP000188726">
    <property type="component" value="Unassembled WGS sequence"/>
</dbReference>
<dbReference type="InterPro" id="IPR006665">
    <property type="entry name" value="OmpA-like"/>
</dbReference>
<keyword evidence="1 3" id="KW-0472">Membrane</keyword>
<proteinExistence type="predicted"/>
<protein>
    <submittedName>
        <fullName evidence="5">Chemotaxis protein MotB</fullName>
    </submittedName>
</protein>
<evidence type="ECO:0000313" key="6">
    <source>
        <dbReference type="Proteomes" id="UP000188726"/>
    </source>
</evidence>
<dbReference type="PANTHER" id="PTHR30329">
    <property type="entry name" value="STATOR ELEMENT OF FLAGELLAR MOTOR COMPLEX"/>
    <property type="match status" value="1"/>
</dbReference>
<comment type="caution">
    <text evidence="5">The sequence shown here is derived from an EMBL/GenBank/DDBJ whole genome shotgun (WGS) entry which is preliminary data.</text>
</comment>
<dbReference type="Gene3D" id="3.30.1330.60">
    <property type="entry name" value="OmpA-like domain"/>
    <property type="match status" value="1"/>
</dbReference>
<evidence type="ECO:0000256" key="1">
    <source>
        <dbReference type="PROSITE-ProRule" id="PRU00473"/>
    </source>
</evidence>
<dbReference type="SUPFAM" id="SSF103088">
    <property type="entry name" value="OmpA-like"/>
    <property type="match status" value="1"/>
</dbReference>
<accession>A0AB36KBP2</accession>
<dbReference type="InterPro" id="IPR036737">
    <property type="entry name" value="OmpA-like_sf"/>
</dbReference>
<keyword evidence="3" id="KW-0812">Transmembrane</keyword>
<dbReference type="PROSITE" id="PS51123">
    <property type="entry name" value="OMPA_2"/>
    <property type="match status" value="1"/>
</dbReference>
<feature type="coiled-coil region" evidence="2">
    <location>
        <begin position="41"/>
        <end position="89"/>
    </location>
</feature>
<keyword evidence="3" id="KW-1133">Transmembrane helix</keyword>
<sequence length="249" mass="28615">MDRIFYRSSSKVDEENPYWMSFSDLMSGFLVIFILAAIALIIELTQKTEKIDQSIDELKKAEQVRRDIINEVQDELAKKNIRVEIADNDTVLRIPDSTLGFKSGEDTLPQDEEMQLAVRDIGFALHSAIMKKERFAYLDTVFVEGHTDSDSIYYRGKGNWGLSTDRAVSIWRVWQSKLQLTPKLGDLENAYGQRLFSVSGYAATRRVNEQEDNDQQKAENRRIDIRFTVKKPSIAEVEAIKPGIQELEE</sequence>
<evidence type="ECO:0000313" key="5">
    <source>
        <dbReference type="EMBL" id="OOE45523.1"/>
    </source>
</evidence>
<evidence type="ECO:0000256" key="2">
    <source>
        <dbReference type="SAM" id="Coils"/>
    </source>
</evidence>
<organism evidence="5 6">
    <name type="scientific">Salinivibrio kushneri</name>
    <dbReference type="NCBI Taxonomy" id="1908198"/>
    <lineage>
        <taxon>Bacteria</taxon>
        <taxon>Pseudomonadati</taxon>
        <taxon>Pseudomonadota</taxon>
        <taxon>Gammaproteobacteria</taxon>
        <taxon>Vibrionales</taxon>
        <taxon>Vibrionaceae</taxon>
        <taxon>Salinivibrio</taxon>
    </lineage>
</organism>
<dbReference type="PANTHER" id="PTHR30329:SF20">
    <property type="entry name" value="EXPORTED PROTEIN"/>
    <property type="match status" value="1"/>
</dbReference>
<dbReference type="EMBL" id="MUEO01000006">
    <property type="protein sequence ID" value="OOE45523.1"/>
    <property type="molecule type" value="Genomic_DNA"/>
</dbReference>
<dbReference type="RefSeq" id="WP_077457066.1">
    <property type="nucleotide sequence ID" value="NZ_MUEO01000006.1"/>
</dbReference>
<reference evidence="5 6" key="1">
    <citation type="journal article" date="2017" name="Genome Announc.">
        <title>Draft Genome Sequences of Salinivibrio proteolyticus, Salinivibrio sharmensis, Salinivibrio siamensis, Salinivibrio costicola subsp. alcaliphilus, Salinivibrio costicola subsp. vallismortis, and 29 New Isolates Belonging to the Genus Salinivibrio.</title>
        <authorList>
            <person name="Lopez-Hermoso C."/>
            <person name="de la Haba R.R."/>
            <person name="Sanchez-Porro C."/>
            <person name="Bayliss S.C."/>
            <person name="Feil E.J."/>
            <person name="Ventosa A."/>
        </authorList>
    </citation>
    <scope>NUCLEOTIDE SEQUENCE [LARGE SCALE GENOMIC DNA]</scope>
    <source>
        <strain evidence="5 6">IC202</strain>
    </source>
</reference>
<dbReference type="InterPro" id="IPR050330">
    <property type="entry name" value="Bact_OuterMem_StrucFunc"/>
</dbReference>
<evidence type="ECO:0000259" key="4">
    <source>
        <dbReference type="PROSITE" id="PS51123"/>
    </source>
</evidence>
<keyword evidence="2" id="KW-0175">Coiled coil</keyword>
<dbReference type="GO" id="GO:0016020">
    <property type="term" value="C:membrane"/>
    <property type="evidence" value="ECO:0007669"/>
    <property type="project" value="UniProtKB-UniRule"/>
</dbReference>